<evidence type="ECO:0000313" key="1">
    <source>
        <dbReference type="EMBL" id="CEG12106.1"/>
    </source>
</evidence>
<gene>
    <name evidence="1" type="ORF">MSIBF_A1950004</name>
</gene>
<dbReference type="EMBL" id="CCXY01000107">
    <property type="protein sequence ID" value="CEG12106.1"/>
    <property type="molecule type" value="Genomic_DNA"/>
</dbReference>
<dbReference type="AlphaFoldDB" id="A0A098E9B1"/>
<proteinExistence type="predicted"/>
<accession>A0A098E9B1</accession>
<sequence>MFITTLILYMATKNKLGADPGLFNIEDILNCSSFHFLI</sequence>
<reference evidence="1" key="1">
    <citation type="submission" date="2014-09" db="EMBL/GenBank/DDBJ databases">
        <authorList>
            <person name="Probst J Alexander"/>
        </authorList>
    </citation>
    <scope>NUCLEOTIDE SEQUENCE</scope>
</reference>
<organism evidence="1">
    <name type="scientific">groundwater metagenome</name>
    <dbReference type="NCBI Taxonomy" id="717931"/>
    <lineage>
        <taxon>unclassified sequences</taxon>
        <taxon>metagenomes</taxon>
        <taxon>ecological metagenomes</taxon>
    </lineage>
</organism>
<protein>
    <submittedName>
        <fullName evidence="1">Uncharacterized protein</fullName>
    </submittedName>
</protein>
<name>A0A098E9B1_9ZZZZ</name>